<dbReference type="Proteomes" id="UP001157946">
    <property type="component" value="Unassembled WGS sequence"/>
</dbReference>
<accession>A0AA45WKA5</accession>
<comment type="caution">
    <text evidence="1">The sequence shown here is derived from an EMBL/GenBank/DDBJ whole genome shotgun (WGS) entry which is preliminary data.</text>
</comment>
<dbReference type="AlphaFoldDB" id="A0AA45WKA5"/>
<gene>
    <name evidence="1" type="ORF">SAMN06265361_101676</name>
</gene>
<proteinExistence type="predicted"/>
<reference evidence="1" key="1">
    <citation type="submission" date="2017-05" db="EMBL/GenBank/DDBJ databases">
        <authorList>
            <person name="Varghese N."/>
            <person name="Submissions S."/>
        </authorList>
    </citation>
    <scope>NUCLEOTIDE SEQUENCE</scope>
    <source>
        <strain evidence="1">DSM 45262</strain>
    </source>
</reference>
<protein>
    <submittedName>
        <fullName evidence="1">Uncharacterized protein</fullName>
    </submittedName>
</protein>
<organism evidence="1 2">
    <name type="scientific">Laceyella tengchongensis</name>
    <dbReference type="NCBI Taxonomy" id="574699"/>
    <lineage>
        <taxon>Bacteria</taxon>
        <taxon>Bacillati</taxon>
        <taxon>Bacillota</taxon>
        <taxon>Bacilli</taxon>
        <taxon>Bacillales</taxon>
        <taxon>Thermoactinomycetaceae</taxon>
        <taxon>Laceyella</taxon>
    </lineage>
</organism>
<evidence type="ECO:0000313" key="2">
    <source>
        <dbReference type="Proteomes" id="UP001157946"/>
    </source>
</evidence>
<keyword evidence="2" id="KW-1185">Reference proteome</keyword>
<evidence type="ECO:0000313" key="1">
    <source>
        <dbReference type="EMBL" id="SMP06172.1"/>
    </source>
</evidence>
<dbReference type="EMBL" id="FXTU01000001">
    <property type="protein sequence ID" value="SMP06172.1"/>
    <property type="molecule type" value="Genomic_DNA"/>
</dbReference>
<name>A0AA45WKA5_9BACL</name>
<sequence length="141" mass="16810">MAVATRSNEELQLLSIPFRSRLNQFMSSLTKKRIVLNWHKDKERIQRKLYKDDVDCDTQFLLCLADYYHEIKPILLQSYREEYPEEPPTPAKLKEWMEDCAIASSVLGHKKARNVWLEIIRVFEWLMEANLIPMNEKNVLI</sequence>